<dbReference type="PANTHER" id="PTHR43228">
    <property type="entry name" value="TWO-COMPONENT RESPONSE REGULATOR"/>
    <property type="match status" value="1"/>
</dbReference>
<keyword evidence="1" id="KW-0597">Phosphoprotein</keyword>
<dbReference type="InterPro" id="IPR011990">
    <property type="entry name" value="TPR-like_helical_dom_sf"/>
</dbReference>
<dbReference type="InterPro" id="IPR001789">
    <property type="entry name" value="Sig_transdc_resp-reg_receiver"/>
</dbReference>
<proteinExistence type="predicted"/>
<dbReference type="AlphaFoldDB" id="E1SNF4"/>
<dbReference type="InterPro" id="IPR014460">
    <property type="entry name" value="Sig_transdc_resp-reg_VieB"/>
</dbReference>
<dbReference type="SUPFAM" id="SSF52172">
    <property type="entry name" value="CheY-like"/>
    <property type="match status" value="1"/>
</dbReference>
<dbReference type="EMBL" id="CP002209">
    <property type="protein sequence ID" value="ADN75638.1"/>
    <property type="molecule type" value="Genomic_DNA"/>
</dbReference>
<evidence type="ECO:0000256" key="1">
    <source>
        <dbReference type="PROSITE-ProRule" id="PRU00169"/>
    </source>
</evidence>
<feature type="modified residue" description="4-aspartylphosphate" evidence="1">
    <location>
        <position position="65"/>
    </location>
</feature>
<dbReference type="Pfam" id="PF00072">
    <property type="entry name" value="Response_reg"/>
    <property type="match status" value="1"/>
</dbReference>
<name>E1SNF4_FERBD</name>
<dbReference type="InterPro" id="IPR052048">
    <property type="entry name" value="ST_Response_Regulator"/>
</dbReference>
<dbReference type="PIRSF" id="PIRSF011521">
    <property type="entry name" value="VieB"/>
    <property type="match status" value="1"/>
</dbReference>
<dbReference type="SMART" id="SM00448">
    <property type="entry name" value="REC"/>
    <property type="match status" value="1"/>
</dbReference>
<sequence length="525" mass="59667">MSKAPDYAHLRVLVADDAPPVQSFLRLMLRRQGFRDEHILLAKTGKECLRLAQEQTEPVDIVLCDFNFGEGLNGRQILEELRHQHWICDTTVFIVITGEAKGNVVHAMLDLKPDEYLLKPLNPEMLKQRIDRALRRRYALLPLHQAISAGQHEEAIRLCDELAVWHPQYLPVLRETQGRILRKLRFFSEAKVLYQCALEQSGADWARLGLANTHLDLGETEEALALLTPLIESRRVTIDALDCLSRYHLSSTKIPESIAHLQAAHRLAHDTSHREGLISDLCYCVDDAMGMVKAYDAFSAKCKGTYRDTVYTRVNRVRRLLMAHDLLPEPERPQCLQLITKLLGQIKAEDARGPVQLAKAHLLLLTGRIKEAVALTLALSRNGQLSHFYDFQHLAHLLLTLSFEADFRRAMEMARTALAQSTEEMMVEARAAMLAHLEARFHANMTALEQLYGQWQKVADGRDEQAKLQLLMAMHSLAPYLSPVCEKLLALLNEAWPRGMPRHQVLAIERQCQRVVEALAQRRAA</sequence>
<dbReference type="STRING" id="550540.Fbal_1434"/>
<dbReference type="HOGENOM" id="CLU_035496_0_0_6"/>
<feature type="domain" description="Response regulatory" evidence="2">
    <location>
        <begin position="11"/>
        <end position="134"/>
    </location>
</feature>
<dbReference type="RefSeq" id="WP_013344944.1">
    <property type="nucleotide sequence ID" value="NC_014541.1"/>
</dbReference>
<dbReference type="eggNOG" id="COG0784">
    <property type="taxonomic scope" value="Bacteria"/>
</dbReference>
<evidence type="ECO:0000313" key="4">
    <source>
        <dbReference type="Proteomes" id="UP000006683"/>
    </source>
</evidence>
<organism evidence="3 4">
    <name type="scientific">Ferrimonas balearica (strain DSM 9799 / CCM 4581 / KCTC 23876 / PAT)</name>
    <dbReference type="NCBI Taxonomy" id="550540"/>
    <lineage>
        <taxon>Bacteria</taxon>
        <taxon>Pseudomonadati</taxon>
        <taxon>Pseudomonadota</taxon>
        <taxon>Gammaproteobacteria</taxon>
        <taxon>Alteromonadales</taxon>
        <taxon>Ferrimonadaceae</taxon>
        <taxon>Ferrimonas</taxon>
    </lineage>
</organism>
<dbReference type="KEGG" id="fbl:Fbal_1434"/>
<dbReference type="PANTHER" id="PTHR43228:SF1">
    <property type="entry name" value="TWO-COMPONENT RESPONSE REGULATOR ARR22"/>
    <property type="match status" value="1"/>
</dbReference>
<protein>
    <submittedName>
        <fullName evidence="3">Response regulator receiver protein</fullName>
    </submittedName>
</protein>
<evidence type="ECO:0000313" key="3">
    <source>
        <dbReference type="EMBL" id="ADN75638.1"/>
    </source>
</evidence>
<accession>E1SNF4</accession>
<dbReference type="Gene3D" id="1.25.40.10">
    <property type="entry name" value="Tetratricopeptide repeat domain"/>
    <property type="match status" value="1"/>
</dbReference>
<dbReference type="GO" id="GO:0000160">
    <property type="term" value="P:phosphorelay signal transduction system"/>
    <property type="evidence" value="ECO:0007669"/>
    <property type="project" value="InterPro"/>
</dbReference>
<reference evidence="3 4" key="1">
    <citation type="journal article" date="2010" name="Stand. Genomic Sci.">
        <title>Complete genome sequence of Ferrimonas balearica type strain (PAT).</title>
        <authorList>
            <person name="Nolan M."/>
            <person name="Sikorski J."/>
            <person name="Davenport K."/>
            <person name="Lucas S."/>
            <person name="Glavina Del Rio T."/>
            <person name="Tice H."/>
            <person name="Cheng J."/>
            <person name="Goodwin L."/>
            <person name="Pitluck S."/>
            <person name="Liolios K."/>
            <person name="Ivanova N."/>
            <person name="Mavromatis K."/>
            <person name="Ovchinnikova G."/>
            <person name="Pati A."/>
            <person name="Chen A."/>
            <person name="Palaniappan K."/>
            <person name="Land M."/>
            <person name="Hauser L."/>
            <person name="Chang Y."/>
            <person name="Jeffries C."/>
            <person name="Tapia R."/>
            <person name="Brettin T."/>
            <person name="Detter J."/>
            <person name="Han C."/>
            <person name="Yasawong M."/>
            <person name="Rohde M."/>
            <person name="Tindall B."/>
            <person name="Goker M."/>
            <person name="Woyke T."/>
            <person name="Bristow J."/>
            <person name="Eisen J."/>
            <person name="Markowitz V."/>
            <person name="Hugenholtz P."/>
            <person name="Kyrpides N."/>
            <person name="Klenk H."/>
            <person name="Lapidus A."/>
        </authorList>
    </citation>
    <scope>NUCLEOTIDE SEQUENCE [LARGE SCALE GENOMIC DNA]</scope>
    <source>
        <strain evidence="4">DSM 9799 / CCM 4581 / KCTC 23876 / PAT</strain>
    </source>
</reference>
<dbReference type="SUPFAM" id="SSF48452">
    <property type="entry name" value="TPR-like"/>
    <property type="match status" value="1"/>
</dbReference>
<dbReference type="OrthoDB" id="7298659at2"/>
<gene>
    <name evidence="3" type="ordered locus">Fbal_1434</name>
</gene>
<evidence type="ECO:0000259" key="2">
    <source>
        <dbReference type="PROSITE" id="PS50110"/>
    </source>
</evidence>
<dbReference type="GeneID" id="67181653"/>
<dbReference type="Gene3D" id="3.40.50.2300">
    <property type="match status" value="1"/>
</dbReference>
<dbReference type="PROSITE" id="PS50110">
    <property type="entry name" value="RESPONSE_REGULATORY"/>
    <property type="match status" value="1"/>
</dbReference>
<dbReference type="Proteomes" id="UP000006683">
    <property type="component" value="Chromosome"/>
</dbReference>
<dbReference type="InterPro" id="IPR011006">
    <property type="entry name" value="CheY-like_superfamily"/>
</dbReference>
<keyword evidence="4" id="KW-1185">Reference proteome</keyword>